<dbReference type="PANTHER" id="PTHR43464">
    <property type="entry name" value="METHYLTRANSFERASE"/>
    <property type="match status" value="1"/>
</dbReference>
<gene>
    <name evidence="4" type="ORF">C3E78_13810</name>
</gene>
<dbReference type="InterPro" id="IPR029063">
    <property type="entry name" value="SAM-dependent_MTases_sf"/>
</dbReference>
<dbReference type="InterPro" id="IPR041698">
    <property type="entry name" value="Methyltransf_25"/>
</dbReference>
<dbReference type="Pfam" id="PF13649">
    <property type="entry name" value="Methyltransf_25"/>
    <property type="match status" value="1"/>
</dbReference>
<accession>A0A2S0WPG8</accession>
<sequence>MSGDMFTEEFWDERYGSEDRIWSGQPNPQLVDRVTGMAPGRALDVGAGEGADAIWLARQGWTVTALDVSRVALDKAARHAVEAGVADAITWQQVDLGTWLGDPGAYDLVSAQFMYLPRPALTTLYRQLGAAVAPGGTLLLVGHDPIDERHGDHEFPDVRWTGEEAAGWLDPSEWSSIDVTTVRRQGQAGTMHDAIVQAVRA</sequence>
<keyword evidence="1 4" id="KW-0489">Methyltransferase</keyword>
<keyword evidence="2 4" id="KW-0808">Transferase</keyword>
<name>A0A2S0WPG8_9ACTN</name>
<evidence type="ECO:0000256" key="3">
    <source>
        <dbReference type="ARBA" id="ARBA00022691"/>
    </source>
</evidence>
<reference evidence="5" key="1">
    <citation type="submission" date="2018-01" db="EMBL/GenBank/DDBJ databases">
        <authorList>
            <person name="Li J."/>
        </authorList>
    </citation>
    <scope>NUCLEOTIDE SEQUENCE [LARGE SCALE GENOMIC DNA]</scope>
    <source>
        <strain evidence="5">592</strain>
    </source>
</reference>
<dbReference type="GO" id="GO:0032259">
    <property type="term" value="P:methylation"/>
    <property type="evidence" value="ECO:0007669"/>
    <property type="project" value="UniProtKB-KW"/>
</dbReference>
<dbReference type="GO" id="GO:0008168">
    <property type="term" value="F:methyltransferase activity"/>
    <property type="evidence" value="ECO:0007669"/>
    <property type="project" value="UniProtKB-KW"/>
</dbReference>
<dbReference type="EMBL" id="CP026952">
    <property type="protein sequence ID" value="AWB93192.1"/>
    <property type="molecule type" value="Genomic_DNA"/>
</dbReference>
<dbReference type="SUPFAM" id="SSF53335">
    <property type="entry name" value="S-adenosyl-L-methionine-dependent methyltransferases"/>
    <property type="match status" value="1"/>
</dbReference>
<dbReference type="KEGG" id="aez:C3E78_13810"/>
<evidence type="ECO:0000313" key="5">
    <source>
        <dbReference type="Proteomes" id="UP000244384"/>
    </source>
</evidence>
<accession>A0A5F2EY99</accession>
<dbReference type="Proteomes" id="UP000244384">
    <property type="component" value="Chromosome"/>
</dbReference>
<keyword evidence="5" id="KW-1185">Reference proteome</keyword>
<evidence type="ECO:0000313" key="4">
    <source>
        <dbReference type="EMBL" id="AWB93192.1"/>
    </source>
</evidence>
<proteinExistence type="predicted"/>
<dbReference type="AlphaFoldDB" id="A0A2S0WPG8"/>
<evidence type="ECO:0000256" key="2">
    <source>
        <dbReference type="ARBA" id="ARBA00022679"/>
    </source>
</evidence>
<dbReference type="OrthoDB" id="9786503at2"/>
<keyword evidence="3" id="KW-0949">S-adenosyl-L-methionine</keyword>
<dbReference type="PANTHER" id="PTHR43464:SF19">
    <property type="entry name" value="UBIQUINONE BIOSYNTHESIS O-METHYLTRANSFERASE, MITOCHONDRIAL"/>
    <property type="match status" value="1"/>
</dbReference>
<protein>
    <submittedName>
        <fullName evidence="4">SAM-dependent methyltransferase</fullName>
    </submittedName>
</protein>
<dbReference type="Gene3D" id="3.40.50.150">
    <property type="entry name" value="Vaccinia Virus protein VP39"/>
    <property type="match status" value="1"/>
</dbReference>
<evidence type="ECO:0000256" key="1">
    <source>
        <dbReference type="ARBA" id="ARBA00022603"/>
    </source>
</evidence>
<dbReference type="RefSeq" id="WP_108579324.1">
    <property type="nucleotide sequence ID" value="NZ_CP026952.1"/>
</dbReference>
<dbReference type="CDD" id="cd02440">
    <property type="entry name" value="AdoMet_MTases"/>
    <property type="match status" value="1"/>
</dbReference>
<organism evidence="4 5">
    <name type="scientific">Aeromicrobium chenweiae</name>
    <dbReference type="NCBI Taxonomy" id="2079793"/>
    <lineage>
        <taxon>Bacteria</taxon>
        <taxon>Bacillati</taxon>
        <taxon>Actinomycetota</taxon>
        <taxon>Actinomycetes</taxon>
        <taxon>Propionibacteriales</taxon>
        <taxon>Nocardioidaceae</taxon>
        <taxon>Aeromicrobium</taxon>
    </lineage>
</organism>